<accession>A0A448IYB8</accession>
<feature type="transmembrane region" description="Helical" evidence="1">
    <location>
        <begin position="269"/>
        <end position="289"/>
    </location>
</feature>
<protein>
    <submittedName>
        <fullName evidence="2">Transmembrane protein</fullName>
    </submittedName>
</protein>
<feature type="transmembrane region" description="Helical" evidence="1">
    <location>
        <begin position="202"/>
        <end position="224"/>
    </location>
</feature>
<keyword evidence="1" id="KW-1133">Transmembrane helix</keyword>
<feature type="transmembrane region" description="Helical" evidence="1">
    <location>
        <begin position="21"/>
        <end position="44"/>
    </location>
</feature>
<dbReference type="KEGG" id="mauu:NCTC10437_04452"/>
<dbReference type="PANTHER" id="PTHR37330">
    <property type="entry name" value="CONSERVED TRANSMEMBRANE PROTEIN-RELATED"/>
    <property type="match status" value="1"/>
</dbReference>
<feature type="transmembrane region" description="Helical" evidence="1">
    <location>
        <begin position="233"/>
        <end position="249"/>
    </location>
</feature>
<dbReference type="EMBL" id="LR134356">
    <property type="protein sequence ID" value="VEG57442.1"/>
    <property type="molecule type" value="Genomic_DNA"/>
</dbReference>
<dbReference type="InterPro" id="IPR027948">
    <property type="entry name" value="DUF4436"/>
</dbReference>
<reference evidence="2 3" key="1">
    <citation type="submission" date="2018-12" db="EMBL/GenBank/DDBJ databases">
        <authorList>
            <consortium name="Pathogen Informatics"/>
        </authorList>
    </citation>
    <scope>NUCLEOTIDE SEQUENCE [LARGE SCALE GENOMIC DNA]</scope>
    <source>
        <strain evidence="2 3">NCTC10437</strain>
    </source>
</reference>
<dbReference type="AlphaFoldDB" id="A0A448IYB8"/>
<evidence type="ECO:0000313" key="3">
    <source>
        <dbReference type="Proteomes" id="UP000279306"/>
    </source>
</evidence>
<proteinExistence type="predicted"/>
<organism evidence="2 3">
    <name type="scientific">Mycolicibacterium aurum</name>
    <name type="common">Mycobacterium aurum</name>
    <dbReference type="NCBI Taxonomy" id="1791"/>
    <lineage>
        <taxon>Bacteria</taxon>
        <taxon>Bacillati</taxon>
        <taxon>Actinomycetota</taxon>
        <taxon>Actinomycetes</taxon>
        <taxon>Mycobacteriales</taxon>
        <taxon>Mycobacteriaceae</taxon>
        <taxon>Mycolicibacterium</taxon>
    </lineage>
</organism>
<keyword evidence="1" id="KW-0472">Membrane</keyword>
<dbReference type="PANTHER" id="PTHR37330:SF1">
    <property type="entry name" value="CONSERVED TRANSMEMBRANE PROTEIN-RELATED"/>
    <property type="match status" value="1"/>
</dbReference>
<dbReference type="Pfam" id="PF14494">
    <property type="entry name" value="DUF4436"/>
    <property type="match status" value="1"/>
</dbReference>
<keyword evidence="3" id="KW-1185">Reference proteome</keyword>
<dbReference type="STRING" id="1791.GCA_001049355_03062"/>
<gene>
    <name evidence="2" type="ORF">NCTC10437_04452</name>
</gene>
<name>A0A448IYB8_MYCAU</name>
<sequence>MPFLSISICTVSDRRPLRTRLRITSSLAIVGLIYVASLVGYWWVSSSYASLEPFDPTPADQPVVSIDMGTVHTATNELEVSVLLIAPERYIDPELGVLTTDIAVRIYPWVDLGELKFPKGQTPASIDATVEADGDADYWPFDTYNTKPLTADALIGSGDSRTLEPADIRVSGGIEGWNVHIQTTDSDPPASIIELSRHRGTLAFDLGICLVLIALPAMAMLVAIETLRGRRQFLPPLCTWFAAMLFAVVPLRNILPGAPPPGAWIDQAIVLWVLIALVSAMGLYIMSWYKYYKQ</sequence>
<evidence type="ECO:0000313" key="2">
    <source>
        <dbReference type="EMBL" id="VEG57442.1"/>
    </source>
</evidence>
<dbReference type="Proteomes" id="UP000279306">
    <property type="component" value="Chromosome"/>
</dbReference>
<evidence type="ECO:0000256" key="1">
    <source>
        <dbReference type="SAM" id="Phobius"/>
    </source>
</evidence>
<keyword evidence="1 2" id="KW-0812">Transmembrane</keyword>